<dbReference type="EMBL" id="GG657758">
    <property type="protein sequence ID" value="EFL39671.1"/>
    <property type="molecule type" value="Genomic_DNA"/>
</dbReference>
<accession>D9XVE3</accession>
<dbReference type="AlphaFoldDB" id="D9XVE3"/>
<reference evidence="1" key="1">
    <citation type="submission" date="2009-02" db="EMBL/GenBank/DDBJ databases">
        <title>Annotation of Streptomyces griseoflavus strain Tu4000.</title>
        <authorList>
            <consortium name="The Broad Institute Genome Sequencing Platform"/>
            <consortium name="Broad Institute Microbial Sequencing Center"/>
            <person name="Fischbach M."/>
            <person name="Godfrey P."/>
            <person name="Ward D."/>
            <person name="Young S."/>
            <person name="Zeng Q."/>
            <person name="Koehrsen M."/>
            <person name="Alvarado L."/>
            <person name="Berlin A.M."/>
            <person name="Bochicchio J."/>
            <person name="Borenstein D."/>
            <person name="Chapman S.B."/>
            <person name="Chen Z."/>
            <person name="Engels R."/>
            <person name="Freedman E."/>
            <person name="Gellesch M."/>
            <person name="Goldberg J."/>
            <person name="Griggs A."/>
            <person name="Gujja S."/>
            <person name="Heilman E.R."/>
            <person name="Heiman D.I."/>
            <person name="Hepburn T.A."/>
            <person name="Howarth C."/>
            <person name="Jen D."/>
            <person name="Larson L."/>
            <person name="Lewis B."/>
            <person name="Mehta T."/>
            <person name="Park D."/>
            <person name="Pearson M."/>
            <person name="Richards J."/>
            <person name="Roberts A."/>
            <person name="Saif S."/>
            <person name="Shea T.D."/>
            <person name="Shenoy N."/>
            <person name="Sisk P."/>
            <person name="Stolte C."/>
            <person name="Sykes S.N."/>
            <person name="Thomson T."/>
            <person name="Walk T."/>
            <person name="White J."/>
            <person name="Yandava C."/>
            <person name="Straight P."/>
            <person name="Clardy J."/>
            <person name="Hung D."/>
            <person name="Kolter R."/>
            <person name="Mekalanos J."/>
            <person name="Walker S."/>
            <person name="Walsh C.T."/>
            <person name="Wieland-Brown L.C."/>
            <person name="Haas B."/>
            <person name="Nusbaum C."/>
            <person name="Birren B."/>
        </authorList>
    </citation>
    <scope>NUCLEOTIDE SEQUENCE [LARGE SCALE GENOMIC DNA]</scope>
    <source>
        <strain evidence="1">Tu4000</strain>
    </source>
</reference>
<keyword evidence="2" id="KW-1185">Reference proteome</keyword>
<proteinExistence type="predicted"/>
<dbReference type="STRING" id="467200.SSRG_02475"/>
<dbReference type="HOGENOM" id="CLU_3277287_0_0_11"/>
<name>D9XVE3_9ACTN</name>
<organism evidence="1 2">
    <name type="scientific">Streptomyces griseoflavus Tu4000</name>
    <dbReference type="NCBI Taxonomy" id="467200"/>
    <lineage>
        <taxon>Bacteria</taxon>
        <taxon>Bacillati</taxon>
        <taxon>Actinomycetota</taxon>
        <taxon>Actinomycetes</taxon>
        <taxon>Kitasatosporales</taxon>
        <taxon>Streptomycetaceae</taxon>
        <taxon>Streptomyces</taxon>
    </lineage>
</organism>
<evidence type="ECO:0000313" key="2">
    <source>
        <dbReference type="Proteomes" id="UP000002968"/>
    </source>
</evidence>
<evidence type="ECO:0000313" key="1">
    <source>
        <dbReference type="EMBL" id="EFL39671.1"/>
    </source>
</evidence>
<dbReference type="Proteomes" id="UP000002968">
    <property type="component" value="Unassembled WGS sequence"/>
</dbReference>
<protein>
    <submittedName>
        <fullName evidence="1">Uncharacterized protein</fullName>
    </submittedName>
</protein>
<gene>
    <name evidence="1" type="ORF">SSRG_02475</name>
</gene>
<sequence length="41" mass="4541">MPLPEAVGYTAVASGSGTTGDQRYNLRPRVRVQRLGEAFRY</sequence>